<name>A0ABP4MTZ5_9ACTN</name>
<reference evidence="4" key="1">
    <citation type="journal article" date="2019" name="Int. J. Syst. Evol. Microbiol.">
        <title>The Global Catalogue of Microorganisms (GCM) 10K type strain sequencing project: providing services to taxonomists for standard genome sequencing and annotation.</title>
        <authorList>
            <consortium name="The Broad Institute Genomics Platform"/>
            <consortium name="The Broad Institute Genome Sequencing Center for Infectious Disease"/>
            <person name="Wu L."/>
            <person name="Ma J."/>
        </authorList>
    </citation>
    <scope>NUCLEOTIDE SEQUENCE [LARGE SCALE GENOMIC DNA]</scope>
    <source>
        <strain evidence="4">JCM 15933</strain>
    </source>
</reference>
<evidence type="ECO:0008006" key="5">
    <source>
        <dbReference type="Google" id="ProtNLM"/>
    </source>
</evidence>
<organism evidence="3 4">
    <name type="scientific">Dactylosporangium maewongense</name>
    <dbReference type="NCBI Taxonomy" id="634393"/>
    <lineage>
        <taxon>Bacteria</taxon>
        <taxon>Bacillati</taxon>
        <taxon>Actinomycetota</taxon>
        <taxon>Actinomycetes</taxon>
        <taxon>Micromonosporales</taxon>
        <taxon>Micromonosporaceae</taxon>
        <taxon>Dactylosporangium</taxon>
    </lineage>
</organism>
<dbReference type="PROSITE" id="PS51257">
    <property type="entry name" value="PROKAR_LIPOPROTEIN"/>
    <property type="match status" value="1"/>
</dbReference>
<feature type="compositionally biased region" description="Low complexity" evidence="1">
    <location>
        <begin position="29"/>
        <end position="60"/>
    </location>
</feature>
<evidence type="ECO:0000313" key="3">
    <source>
        <dbReference type="EMBL" id="GAA1550276.1"/>
    </source>
</evidence>
<feature type="region of interest" description="Disordered" evidence="1">
    <location>
        <begin position="23"/>
        <end position="60"/>
    </location>
</feature>
<keyword evidence="4" id="KW-1185">Reference proteome</keyword>
<evidence type="ECO:0000256" key="2">
    <source>
        <dbReference type="SAM" id="SignalP"/>
    </source>
</evidence>
<protein>
    <recommendedName>
        <fullName evidence="5">Lipoprotein</fullName>
    </recommendedName>
</protein>
<keyword evidence="2" id="KW-0732">Signal</keyword>
<dbReference type="Proteomes" id="UP001501470">
    <property type="component" value="Unassembled WGS sequence"/>
</dbReference>
<comment type="caution">
    <text evidence="3">The sequence shown here is derived from an EMBL/GenBank/DDBJ whole genome shotgun (WGS) entry which is preliminary data.</text>
</comment>
<evidence type="ECO:0000313" key="4">
    <source>
        <dbReference type="Proteomes" id="UP001501470"/>
    </source>
</evidence>
<gene>
    <name evidence="3" type="ORF">GCM10009827_083650</name>
</gene>
<accession>A0ABP4MTZ5</accession>
<dbReference type="EMBL" id="BAAAQD010000021">
    <property type="protein sequence ID" value="GAA1550276.1"/>
    <property type="molecule type" value="Genomic_DNA"/>
</dbReference>
<sequence>MRTKAITAIVAAALLLTACSTSPERKDGAAAPAGATTPTSSAPAAPTSATTSEAAPAATKTSATSTTLVLGPQGYGALRLGMTREQAVATGLLTAFDDSGCAQAFIKGRPAGQGRVFLSPDRGIAAIQAWPTLLTAEGLRAGMSVTEARGLYSNWTIVDGTLTQGRHFAKVPSNDKAVFRIATADNKVADVTLQLANQNCYE</sequence>
<dbReference type="RefSeq" id="WP_344509231.1">
    <property type="nucleotide sequence ID" value="NZ_BAAAQD010000021.1"/>
</dbReference>
<proteinExistence type="predicted"/>
<evidence type="ECO:0000256" key="1">
    <source>
        <dbReference type="SAM" id="MobiDB-lite"/>
    </source>
</evidence>
<feature type="signal peptide" evidence="2">
    <location>
        <begin position="1"/>
        <end position="23"/>
    </location>
</feature>
<feature type="chain" id="PRO_5045711933" description="Lipoprotein" evidence="2">
    <location>
        <begin position="24"/>
        <end position="202"/>
    </location>
</feature>